<reference evidence="2" key="2">
    <citation type="journal article" date="2021" name="PeerJ">
        <title>Extensive microbial diversity within the chicken gut microbiome revealed by metagenomics and culture.</title>
        <authorList>
            <person name="Gilroy R."/>
            <person name="Ravi A."/>
            <person name="Getino M."/>
            <person name="Pursley I."/>
            <person name="Horton D.L."/>
            <person name="Alikhan N.F."/>
            <person name="Baker D."/>
            <person name="Gharbi K."/>
            <person name="Hall N."/>
            <person name="Watson M."/>
            <person name="Adriaenssens E.M."/>
            <person name="Foster-Nyarko E."/>
            <person name="Jarju S."/>
            <person name="Secka A."/>
            <person name="Antonio M."/>
            <person name="Oren A."/>
            <person name="Chaudhuri R.R."/>
            <person name="La Ragione R."/>
            <person name="Hildebrand F."/>
            <person name="Pallen M.J."/>
        </authorList>
    </citation>
    <scope>NUCLEOTIDE SEQUENCE</scope>
    <source>
        <strain evidence="2">ChiBcec16-1751</strain>
    </source>
</reference>
<dbReference type="Gene3D" id="3.40.50.300">
    <property type="entry name" value="P-loop containing nucleotide triphosphate hydrolases"/>
    <property type="match status" value="1"/>
</dbReference>
<evidence type="ECO:0000313" key="3">
    <source>
        <dbReference type="Proteomes" id="UP000886741"/>
    </source>
</evidence>
<gene>
    <name evidence="2" type="ORF">IAA83_00315</name>
</gene>
<organism evidence="2 3">
    <name type="scientific">Candidatus Avoscillospira avistercoris</name>
    <dbReference type="NCBI Taxonomy" id="2840707"/>
    <lineage>
        <taxon>Bacteria</taxon>
        <taxon>Bacillati</taxon>
        <taxon>Bacillota</taxon>
        <taxon>Clostridia</taxon>
        <taxon>Eubacteriales</taxon>
        <taxon>Oscillospiraceae</taxon>
        <taxon>Oscillospiraceae incertae sedis</taxon>
        <taxon>Candidatus Avoscillospira</taxon>
    </lineage>
</organism>
<dbReference type="Pfam" id="PF04466">
    <property type="entry name" value="Terminase_3"/>
    <property type="match status" value="1"/>
</dbReference>
<evidence type="ECO:0000313" key="2">
    <source>
        <dbReference type="EMBL" id="HIS63797.1"/>
    </source>
</evidence>
<sequence length="453" mass="51027">MPQQPVQVDLGRPNSEPQRRFFASRKLYTCYGGARGGGKSWAVRTKAVGGALRWPGIRILIIRRTYRDMENSLITPLVKLIPAEVGRYNGSSNMVLFQNGSSIKFGHLPNDRATVEGEYQGQEFDWIFMDEATQFTESEFRGMGGCLRGVNDIPKRFYLTCNPGGVGHQWVKRLFIDGRFRPGENPDDYIFIPARFTDNADLLHSSPGYAAMLDNLPESVRKAHRDGDWNALSGQYFSEFTRGLHTVAPFAIPPEWRKYRAFDYGLDCFACVWVAVDFQGRFYVYREVAQSGLIVSRAAELALASTPDGECIEATLAPPDLWSTQKDTGRTMAEIFTESGLPLVRAGNSRVPGWLALKELLRVRRDGKPGLVIFRDCRGLIEDLEALQADERNPSDVATEPHHITHRPDALRYFAASRALLPERPPEPVDEDAPPDYDQIMHGGAPDLRYLYY</sequence>
<comment type="caution">
    <text evidence="2">The sequence shown here is derived from an EMBL/GenBank/DDBJ whole genome shotgun (WGS) entry which is preliminary data.</text>
</comment>
<proteinExistence type="predicted"/>
<evidence type="ECO:0000259" key="1">
    <source>
        <dbReference type="Pfam" id="PF04466"/>
    </source>
</evidence>
<name>A0A9D1F791_9FIRM</name>
<dbReference type="Gene3D" id="3.30.420.280">
    <property type="match status" value="1"/>
</dbReference>
<reference evidence="2" key="1">
    <citation type="submission" date="2020-10" db="EMBL/GenBank/DDBJ databases">
        <authorList>
            <person name="Gilroy R."/>
        </authorList>
    </citation>
    <scope>NUCLEOTIDE SEQUENCE</scope>
    <source>
        <strain evidence="2">ChiBcec16-1751</strain>
    </source>
</reference>
<dbReference type="InterPro" id="IPR027417">
    <property type="entry name" value="P-loop_NTPase"/>
</dbReference>
<dbReference type="InterPro" id="IPR035412">
    <property type="entry name" value="Terminase_L_N"/>
</dbReference>
<protein>
    <recommendedName>
        <fullName evidence="1">Phage terminase large subunit N-terminal domain-containing protein</fullName>
    </recommendedName>
</protein>
<feature type="domain" description="Phage terminase large subunit N-terminal" evidence="1">
    <location>
        <begin position="26"/>
        <end position="200"/>
    </location>
</feature>
<dbReference type="Proteomes" id="UP000886741">
    <property type="component" value="Unassembled WGS sequence"/>
</dbReference>
<dbReference type="EMBL" id="DVJJ01000009">
    <property type="protein sequence ID" value="HIS63797.1"/>
    <property type="molecule type" value="Genomic_DNA"/>
</dbReference>
<dbReference type="AlphaFoldDB" id="A0A9D1F791"/>
<accession>A0A9D1F791</accession>